<evidence type="ECO:0000256" key="2">
    <source>
        <dbReference type="SAM" id="MobiDB-lite"/>
    </source>
</evidence>
<dbReference type="Pfam" id="PF01335">
    <property type="entry name" value="DED"/>
    <property type="match status" value="1"/>
</dbReference>
<dbReference type="PROSITE" id="PS50168">
    <property type="entry name" value="DED"/>
    <property type="match status" value="1"/>
</dbReference>
<name>A0A8W8NLN0_MAGGI</name>
<proteinExistence type="predicted"/>
<evidence type="ECO:0000256" key="1">
    <source>
        <dbReference type="ARBA" id="ARBA00022703"/>
    </source>
</evidence>
<dbReference type="Gene3D" id="1.10.533.10">
    <property type="entry name" value="Death Domain, Fas"/>
    <property type="match status" value="1"/>
</dbReference>
<evidence type="ECO:0000259" key="3">
    <source>
        <dbReference type="PROSITE" id="PS50168"/>
    </source>
</evidence>
<dbReference type="SUPFAM" id="SSF47986">
    <property type="entry name" value="DEATH domain"/>
    <property type="match status" value="1"/>
</dbReference>
<dbReference type="PANTHER" id="PTHR48169:SF7">
    <property type="entry name" value="CASPASE 10"/>
    <property type="match status" value="1"/>
</dbReference>
<feature type="region of interest" description="Disordered" evidence="2">
    <location>
        <begin position="126"/>
        <end position="156"/>
    </location>
</feature>
<organism evidence="4 5">
    <name type="scientific">Magallana gigas</name>
    <name type="common">Pacific oyster</name>
    <name type="synonym">Crassostrea gigas</name>
    <dbReference type="NCBI Taxonomy" id="29159"/>
    <lineage>
        <taxon>Eukaryota</taxon>
        <taxon>Metazoa</taxon>
        <taxon>Spiralia</taxon>
        <taxon>Lophotrochozoa</taxon>
        <taxon>Mollusca</taxon>
        <taxon>Bivalvia</taxon>
        <taxon>Autobranchia</taxon>
        <taxon>Pteriomorphia</taxon>
        <taxon>Ostreida</taxon>
        <taxon>Ostreoidea</taxon>
        <taxon>Ostreidae</taxon>
        <taxon>Magallana</taxon>
    </lineage>
</organism>
<dbReference type="InterPro" id="IPR001875">
    <property type="entry name" value="DED_dom"/>
</dbReference>
<keyword evidence="5" id="KW-1185">Reference proteome</keyword>
<evidence type="ECO:0000313" key="4">
    <source>
        <dbReference type="EnsemblMetazoa" id="G6788.1:cds"/>
    </source>
</evidence>
<dbReference type="GO" id="GO:0006915">
    <property type="term" value="P:apoptotic process"/>
    <property type="evidence" value="ECO:0007669"/>
    <property type="project" value="UniProtKB-KW"/>
</dbReference>
<dbReference type="EnsemblMetazoa" id="G6788.1">
    <property type="protein sequence ID" value="G6788.1:cds"/>
    <property type="gene ID" value="G6788"/>
</dbReference>
<dbReference type="InterPro" id="IPR011029">
    <property type="entry name" value="DEATH-like_dom_sf"/>
</dbReference>
<feature type="domain" description="DED" evidence="3">
    <location>
        <begin position="14"/>
        <end position="94"/>
    </location>
</feature>
<keyword evidence="1" id="KW-0053">Apoptosis</keyword>
<dbReference type="AlphaFoldDB" id="A0A8W8NLN0"/>
<accession>A0A8W8NLN0</accession>
<evidence type="ECO:0000313" key="5">
    <source>
        <dbReference type="Proteomes" id="UP000005408"/>
    </source>
</evidence>
<dbReference type="PANTHER" id="PTHR48169">
    <property type="entry name" value="DED DOMAIN-CONTAINING PROTEIN"/>
    <property type="match status" value="1"/>
</dbReference>
<reference evidence="4" key="1">
    <citation type="submission" date="2022-08" db="UniProtKB">
        <authorList>
            <consortium name="EnsemblMetazoa"/>
        </authorList>
    </citation>
    <scope>IDENTIFICATION</scope>
    <source>
        <strain evidence="4">05x7-T-G4-1.051#20</strain>
    </source>
</reference>
<sequence length="291" mass="32790">MADKQIGFDPMISNFARLLSNISLRLTPEDLSNIKLVLEVDEVLKQKTLDSLPNTADLFRLLHSRKIINENNLDLLMKILEQINRLDCVKLIKEFKEPRKSRIILKSPQSFCSVVLSKYSSTSEREETLAKSSRGSNCSDDDKIMNEDTGKKNTDPEGVAEAFASHYETLYSCVMDQHFDDGTKKYIDTKISEITELFKGDLRMLPGGPITSDEIICVVQSLKSRKAPGFDIITNEHIKYGGETLTLCIVVLFNAVIDSGKIPTEWKQGLIIPIYKGAWKPKDSCNSITHK</sequence>
<dbReference type="GO" id="GO:0042981">
    <property type="term" value="P:regulation of apoptotic process"/>
    <property type="evidence" value="ECO:0007669"/>
    <property type="project" value="InterPro"/>
</dbReference>
<dbReference type="Proteomes" id="UP000005408">
    <property type="component" value="Unassembled WGS sequence"/>
</dbReference>
<feature type="compositionally biased region" description="Basic and acidic residues" evidence="2">
    <location>
        <begin position="140"/>
        <end position="155"/>
    </location>
</feature>
<protein>
    <recommendedName>
        <fullName evidence="3">DED domain-containing protein</fullName>
    </recommendedName>
</protein>